<evidence type="ECO:0000256" key="1">
    <source>
        <dbReference type="SAM" id="Phobius"/>
    </source>
</evidence>
<keyword evidence="1" id="KW-1133">Transmembrane helix</keyword>
<evidence type="ECO:0008006" key="4">
    <source>
        <dbReference type="Google" id="ProtNLM"/>
    </source>
</evidence>
<dbReference type="InterPro" id="IPR052165">
    <property type="entry name" value="Membrane_assoc_protease"/>
</dbReference>
<dbReference type="KEGG" id="nli:G3M70_01540"/>
<gene>
    <name evidence="2" type="ORF">G3M70_01540</name>
</gene>
<feature type="transmembrane region" description="Helical" evidence="1">
    <location>
        <begin position="6"/>
        <end position="23"/>
    </location>
</feature>
<keyword evidence="1" id="KW-0472">Membrane</keyword>
<evidence type="ECO:0000313" key="3">
    <source>
        <dbReference type="Proteomes" id="UP000594688"/>
    </source>
</evidence>
<evidence type="ECO:0000313" key="2">
    <source>
        <dbReference type="EMBL" id="QPJ60638.1"/>
    </source>
</evidence>
<dbReference type="GO" id="GO:0005886">
    <property type="term" value="C:plasma membrane"/>
    <property type="evidence" value="ECO:0007669"/>
    <property type="project" value="TreeGrafter"/>
</dbReference>
<reference evidence="2 3" key="1">
    <citation type="submission" date="2020-02" db="EMBL/GenBank/DDBJ databases">
        <title>Genomic and physiological characterization of two novel Nitrospinaceae genera.</title>
        <authorList>
            <person name="Mueller A.J."/>
            <person name="Jung M.-Y."/>
            <person name="Strachan C.R."/>
            <person name="Herbold C.W."/>
            <person name="Kirkegaard R.H."/>
            <person name="Daims H."/>
        </authorList>
    </citation>
    <scope>NUCLEOTIDE SEQUENCE [LARGE SCALE GENOMIC DNA]</scope>
    <source>
        <strain evidence="2">EB</strain>
    </source>
</reference>
<accession>A0A7T0BTL3</accession>
<organism evidence="2 3">
    <name type="scientific">Candidatus Nitronauta litoralis</name>
    <dbReference type="NCBI Taxonomy" id="2705533"/>
    <lineage>
        <taxon>Bacteria</taxon>
        <taxon>Pseudomonadati</taxon>
        <taxon>Nitrospinota/Tectimicrobiota group</taxon>
        <taxon>Nitrospinota</taxon>
        <taxon>Nitrospinia</taxon>
        <taxon>Nitrospinales</taxon>
        <taxon>Nitrospinaceae</taxon>
        <taxon>Candidatus Nitronauta</taxon>
    </lineage>
</organism>
<protein>
    <recommendedName>
        <fullName evidence="4">NfeD-like C-terminal domain-containing protein</fullName>
    </recommendedName>
</protein>
<dbReference type="PANTHER" id="PTHR33507">
    <property type="entry name" value="INNER MEMBRANE PROTEIN YBBJ"/>
    <property type="match status" value="1"/>
</dbReference>
<dbReference type="Proteomes" id="UP000594688">
    <property type="component" value="Chromosome"/>
</dbReference>
<keyword evidence="1" id="KW-0812">Transmembrane</keyword>
<name>A0A7T0BTL3_9BACT</name>
<dbReference type="AlphaFoldDB" id="A0A7T0BTL3"/>
<dbReference type="Gene3D" id="2.40.50.140">
    <property type="entry name" value="Nucleic acid-binding proteins"/>
    <property type="match status" value="1"/>
</dbReference>
<sequence>MEFSPSTYWLVGGAILIGMEIMVLPGIGGLFSGLGALTVGAALLAGAIESTVSQFTLFFLATGLWTILLWKPLKEFIKGKGTGFDDMVGSTAIVFGSPLEKGKKGKVRWSGTIMSCQMESGELDSIDVGSEVTISRVSQGVLIVRSSQEPGLPDKA</sequence>
<dbReference type="EMBL" id="CP048685">
    <property type="protein sequence ID" value="QPJ60638.1"/>
    <property type="molecule type" value="Genomic_DNA"/>
</dbReference>
<dbReference type="InterPro" id="IPR012340">
    <property type="entry name" value="NA-bd_OB-fold"/>
</dbReference>
<dbReference type="PANTHER" id="PTHR33507:SF3">
    <property type="entry name" value="INNER MEMBRANE PROTEIN YBBJ"/>
    <property type="match status" value="1"/>
</dbReference>
<feature type="transmembrane region" description="Helical" evidence="1">
    <location>
        <begin position="54"/>
        <end position="70"/>
    </location>
</feature>
<proteinExistence type="predicted"/>